<gene>
    <name evidence="1" type="ORF">RM445_28865</name>
</gene>
<keyword evidence="1" id="KW-0808">Transferase</keyword>
<proteinExistence type="predicted"/>
<organism evidence="1 2">
    <name type="scientific">Pseudonocardia charpentierae</name>
    <dbReference type="NCBI Taxonomy" id="3075545"/>
    <lineage>
        <taxon>Bacteria</taxon>
        <taxon>Bacillati</taxon>
        <taxon>Actinomycetota</taxon>
        <taxon>Actinomycetes</taxon>
        <taxon>Pseudonocardiales</taxon>
        <taxon>Pseudonocardiaceae</taxon>
        <taxon>Pseudonocardia</taxon>
    </lineage>
</organism>
<dbReference type="GO" id="GO:0016757">
    <property type="term" value="F:glycosyltransferase activity"/>
    <property type="evidence" value="ECO:0007669"/>
    <property type="project" value="UniProtKB-KW"/>
</dbReference>
<dbReference type="RefSeq" id="WP_311560026.1">
    <property type="nucleotide sequence ID" value="NZ_JAVREJ010000034.1"/>
</dbReference>
<dbReference type="PANTHER" id="PTHR12526:SF638">
    <property type="entry name" value="SPORE COAT PROTEIN SA"/>
    <property type="match status" value="1"/>
</dbReference>
<keyword evidence="2" id="KW-1185">Reference proteome</keyword>
<evidence type="ECO:0000313" key="2">
    <source>
        <dbReference type="Proteomes" id="UP001183202"/>
    </source>
</evidence>
<dbReference type="CDD" id="cd03801">
    <property type="entry name" value="GT4_PimA-like"/>
    <property type="match status" value="1"/>
</dbReference>
<dbReference type="Proteomes" id="UP001183202">
    <property type="component" value="Unassembled WGS sequence"/>
</dbReference>
<name>A0ABU2NKI4_9PSEU</name>
<dbReference type="Pfam" id="PF13692">
    <property type="entry name" value="Glyco_trans_1_4"/>
    <property type="match status" value="1"/>
</dbReference>
<comment type="caution">
    <text evidence="1">The sequence shown here is derived from an EMBL/GenBank/DDBJ whole genome shotgun (WGS) entry which is preliminary data.</text>
</comment>
<sequence>MPQPSSNVPTGRFATTLHYLDHSDWRRRARFVAPELGRSPSVRAELRNLVRVLRALRGPEPVVLDSSAGRFNVELLAAAVAGLLPRRRRPPVVMVGEMWDRDPGFRGRVELALVRLAARSVDRFVVYSSEELTAFPATWGIAPSTVRFVPFFSTIEHTAFEAGAGRPGGYVFAGGEPFRDYEVLLDVARALPDVDFVLATSQLADRDDLPANVTAGRVPHAEFLALLAGADAVVTPIRPGLRRAAGQQTYLNAMRSGRPAIVSDSFGVRDHIDDGRTGLIVSGTRDDYVTALRRVLGDGGAVERERLGEAGRAAALHFSFDRHCTELLEVLDALVTSPVHR</sequence>
<dbReference type="EC" id="2.4.-.-" evidence="1"/>
<dbReference type="EMBL" id="JAVREJ010000034">
    <property type="protein sequence ID" value="MDT0353513.1"/>
    <property type="molecule type" value="Genomic_DNA"/>
</dbReference>
<accession>A0ABU2NKI4</accession>
<dbReference type="Gene3D" id="3.40.50.2000">
    <property type="entry name" value="Glycogen Phosphorylase B"/>
    <property type="match status" value="1"/>
</dbReference>
<dbReference type="PANTHER" id="PTHR12526">
    <property type="entry name" value="GLYCOSYLTRANSFERASE"/>
    <property type="match status" value="1"/>
</dbReference>
<protein>
    <submittedName>
        <fullName evidence="1">Glycosyltransferase family 4 protein</fullName>
        <ecNumber evidence="1">2.4.-.-</ecNumber>
    </submittedName>
</protein>
<evidence type="ECO:0000313" key="1">
    <source>
        <dbReference type="EMBL" id="MDT0353513.1"/>
    </source>
</evidence>
<dbReference type="SUPFAM" id="SSF53756">
    <property type="entry name" value="UDP-Glycosyltransferase/glycogen phosphorylase"/>
    <property type="match status" value="1"/>
</dbReference>
<reference evidence="2" key="1">
    <citation type="submission" date="2023-07" db="EMBL/GenBank/DDBJ databases">
        <title>30 novel species of actinomycetes from the DSMZ collection.</title>
        <authorList>
            <person name="Nouioui I."/>
        </authorList>
    </citation>
    <scope>NUCLEOTIDE SEQUENCE [LARGE SCALE GENOMIC DNA]</scope>
    <source>
        <strain evidence="2">DSM 45834</strain>
    </source>
</reference>
<keyword evidence="1" id="KW-0328">Glycosyltransferase</keyword>